<dbReference type="RefSeq" id="WP_129352262.1">
    <property type="nucleotide sequence ID" value="NZ_CP026538.1"/>
</dbReference>
<evidence type="ECO:0000256" key="15">
    <source>
        <dbReference type="ARBA" id="ARBA00022833"/>
    </source>
</evidence>
<evidence type="ECO:0000256" key="4">
    <source>
        <dbReference type="ARBA" id="ARBA00005178"/>
    </source>
</evidence>
<dbReference type="PROSITE" id="PS50970">
    <property type="entry name" value="HCY"/>
    <property type="match status" value="1"/>
</dbReference>
<evidence type="ECO:0000256" key="6">
    <source>
        <dbReference type="ARBA" id="ARBA00010854"/>
    </source>
</evidence>
<dbReference type="Pfam" id="PF02574">
    <property type="entry name" value="S-methyl_trans"/>
    <property type="match status" value="1"/>
</dbReference>
<evidence type="ECO:0000256" key="17">
    <source>
        <dbReference type="ARBA" id="ARBA00023285"/>
    </source>
</evidence>
<dbReference type="Proteomes" id="UP000293296">
    <property type="component" value="Chromosome"/>
</dbReference>
<evidence type="ECO:0000313" key="26">
    <source>
        <dbReference type="EMBL" id="QAZ67562.1"/>
    </source>
</evidence>
<dbReference type="SUPFAM" id="SSF82282">
    <property type="entry name" value="Homocysteine S-methyltransferase"/>
    <property type="match status" value="1"/>
</dbReference>
<dbReference type="Pfam" id="PF02607">
    <property type="entry name" value="B12-binding_2"/>
    <property type="match status" value="1"/>
</dbReference>
<dbReference type="GO" id="GO:0046872">
    <property type="term" value="F:metal ion binding"/>
    <property type="evidence" value="ECO:0007669"/>
    <property type="project" value="UniProtKB-KW"/>
</dbReference>
<keyword evidence="17" id="KW-0170">Cobalt</keyword>
<evidence type="ECO:0000313" key="27">
    <source>
        <dbReference type="Proteomes" id="UP000293296"/>
    </source>
</evidence>
<evidence type="ECO:0000256" key="18">
    <source>
        <dbReference type="ARBA" id="ARBA00025552"/>
    </source>
</evidence>
<dbReference type="PANTHER" id="PTHR45833:SF1">
    <property type="entry name" value="METHIONINE SYNTHASE"/>
    <property type="match status" value="1"/>
</dbReference>
<keyword evidence="14 20" id="KW-0479">Metal-binding</keyword>
<dbReference type="UniPathway" id="UPA00051">
    <property type="reaction ID" value="UER00081"/>
</dbReference>
<comment type="pathway">
    <text evidence="4">Amino-acid biosynthesis; L-methionine biosynthesis via de novo pathway; L-methionine from L-homocysteine (MetH route): step 1/1.</text>
</comment>
<keyword evidence="9 20" id="KW-0489">Methyltransferase</keyword>
<comment type="similarity">
    <text evidence="6">Belongs to the methylamine corrinoid protein family.</text>
</comment>
<dbReference type="GO" id="GO:0046653">
    <property type="term" value="P:tetrahydrofolate metabolic process"/>
    <property type="evidence" value="ECO:0007669"/>
    <property type="project" value="TreeGrafter"/>
</dbReference>
<comment type="cofactor">
    <cofactor evidence="2 20">
        <name>Zn(2+)</name>
        <dbReference type="ChEBI" id="CHEBI:29105"/>
    </cofactor>
</comment>
<evidence type="ECO:0000256" key="12">
    <source>
        <dbReference type="ARBA" id="ARBA00022679"/>
    </source>
</evidence>
<evidence type="ECO:0000256" key="5">
    <source>
        <dbReference type="ARBA" id="ARBA00010398"/>
    </source>
</evidence>
<dbReference type="EMBL" id="CP026538">
    <property type="protein sequence ID" value="QAZ67562.1"/>
    <property type="molecule type" value="Genomic_DNA"/>
</dbReference>
<feature type="binding site" evidence="20">
    <location>
        <position position="203"/>
    </location>
    <ligand>
        <name>Zn(2+)</name>
        <dbReference type="ChEBI" id="CHEBI:29105"/>
    </ligand>
</feature>
<evidence type="ECO:0000256" key="13">
    <source>
        <dbReference type="ARBA" id="ARBA00022691"/>
    </source>
</evidence>
<dbReference type="GO" id="GO:0005829">
    <property type="term" value="C:cytosol"/>
    <property type="evidence" value="ECO:0007669"/>
    <property type="project" value="TreeGrafter"/>
</dbReference>
<evidence type="ECO:0000256" key="10">
    <source>
        <dbReference type="ARBA" id="ARBA00022605"/>
    </source>
</evidence>
<comment type="catalytic activity">
    <reaction evidence="1">
        <text>(6S)-5-methyl-5,6,7,8-tetrahydrofolate + L-homocysteine = (6S)-5,6,7,8-tetrahydrofolate + L-methionine</text>
        <dbReference type="Rhea" id="RHEA:11172"/>
        <dbReference type="ChEBI" id="CHEBI:18608"/>
        <dbReference type="ChEBI" id="CHEBI:57453"/>
        <dbReference type="ChEBI" id="CHEBI:57844"/>
        <dbReference type="ChEBI" id="CHEBI:58199"/>
        <dbReference type="EC" id="2.1.1.13"/>
    </reaction>
</comment>
<keyword evidence="13" id="KW-0949">S-adenosyl-L-methionine</keyword>
<dbReference type="Pfam" id="PF00809">
    <property type="entry name" value="Pterin_bind"/>
    <property type="match status" value="1"/>
</dbReference>
<dbReference type="InterPro" id="IPR006158">
    <property type="entry name" value="Cobalamin-bd"/>
</dbReference>
<evidence type="ECO:0000256" key="14">
    <source>
        <dbReference type="ARBA" id="ARBA00022723"/>
    </source>
</evidence>
<dbReference type="OrthoDB" id="9803687at2"/>
<dbReference type="InterPro" id="IPR036724">
    <property type="entry name" value="Cobalamin-bd_sf"/>
</dbReference>
<dbReference type="InterPro" id="IPR011005">
    <property type="entry name" value="Dihydropteroate_synth-like_sf"/>
</dbReference>
<evidence type="ECO:0000256" key="9">
    <source>
        <dbReference type="ARBA" id="ARBA00022603"/>
    </source>
</evidence>
<dbReference type="Gene3D" id="3.20.20.330">
    <property type="entry name" value="Homocysteine-binding-like domain"/>
    <property type="match status" value="1"/>
</dbReference>
<dbReference type="InterPro" id="IPR003759">
    <property type="entry name" value="Cbl-bd_cap"/>
</dbReference>
<dbReference type="SUPFAM" id="SSF52242">
    <property type="entry name" value="Cobalamin (vitamin B12)-binding domain"/>
    <property type="match status" value="1"/>
</dbReference>
<feature type="region of interest" description="Disordered" evidence="21">
    <location>
        <begin position="579"/>
        <end position="600"/>
    </location>
</feature>
<keyword evidence="15 20" id="KW-0862">Zinc</keyword>
<dbReference type="PROSITE" id="PS51337">
    <property type="entry name" value="B12_BINDING_NTER"/>
    <property type="match status" value="1"/>
</dbReference>
<dbReference type="InterPro" id="IPR000489">
    <property type="entry name" value="Pterin-binding_dom"/>
</dbReference>
<comment type="function">
    <text evidence="18">Catalyzes the transfer of a methyl group from methyl-cobalamin to homocysteine, yielding enzyme-bound cob(I)alamin and methionine. Subsequently, remethylates the cofactor using methyltetrahydrofolate.</text>
</comment>
<feature type="binding site" evidence="20">
    <location>
        <position position="268"/>
    </location>
    <ligand>
        <name>Zn(2+)</name>
        <dbReference type="ChEBI" id="CHEBI:29105"/>
    </ligand>
</feature>
<feature type="binding site" evidence="20">
    <location>
        <position position="269"/>
    </location>
    <ligand>
        <name>Zn(2+)</name>
        <dbReference type="ChEBI" id="CHEBI:29105"/>
    </ligand>
</feature>
<feature type="domain" description="Pterin-binding" evidence="23">
    <location>
        <begin position="316"/>
        <end position="560"/>
    </location>
</feature>
<dbReference type="SUPFAM" id="SSF51717">
    <property type="entry name" value="Dihydropteroate synthetase-like"/>
    <property type="match status" value="1"/>
</dbReference>
<evidence type="ECO:0000256" key="21">
    <source>
        <dbReference type="SAM" id="MobiDB-lite"/>
    </source>
</evidence>
<dbReference type="Gene3D" id="1.10.1240.10">
    <property type="entry name" value="Methionine synthase domain"/>
    <property type="match status" value="1"/>
</dbReference>
<dbReference type="PROSITE" id="PS50972">
    <property type="entry name" value="PTERIN_BINDING"/>
    <property type="match status" value="1"/>
</dbReference>
<gene>
    <name evidence="26" type="ORF">C3Y92_10120</name>
</gene>
<dbReference type="InterPro" id="IPR017215">
    <property type="entry name" value="MetH_bac"/>
</dbReference>
<dbReference type="GO" id="GO:0032259">
    <property type="term" value="P:methylation"/>
    <property type="evidence" value="ECO:0007669"/>
    <property type="project" value="UniProtKB-KW"/>
</dbReference>
<evidence type="ECO:0000256" key="11">
    <source>
        <dbReference type="ARBA" id="ARBA00022628"/>
    </source>
</evidence>
<protein>
    <recommendedName>
        <fullName evidence="8">Methionine synthase</fullName>
        <ecNumber evidence="7">2.1.1.13</ecNumber>
    </recommendedName>
    <alternativeName>
        <fullName evidence="19">5-methyltetrahydrofolate--homocysteine methyltransferase</fullName>
    </alternativeName>
</protein>
<dbReference type="EC" id="2.1.1.13" evidence="7"/>
<name>A0A4V0YQU9_9BACT</name>
<dbReference type="Gene3D" id="3.20.20.20">
    <property type="entry name" value="Dihydropteroate synthase-like"/>
    <property type="match status" value="1"/>
</dbReference>
<evidence type="ECO:0000259" key="22">
    <source>
        <dbReference type="PROSITE" id="PS50970"/>
    </source>
</evidence>
<dbReference type="SUPFAM" id="SSF47644">
    <property type="entry name" value="Methionine synthase domain"/>
    <property type="match status" value="1"/>
</dbReference>
<dbReference type="GO" id="GO:0031419">
    <property type="term" value="F:cobalamin binding"/>
    <property type="evidence" value="ECO:0007669"/>
    <property type="project" value="UniProtKB-KW"/>
</dbReference>
<dbReference type="PIRSF" id="PIRSF037472">
    <property type="entry name" value="DHPS_mtfrase"/>
    <property type="match status" value="1"/>
</dbReference>
<reference evidence="26 27" key="1">
    <citation type="submission" date="2018-02" db="EMBL/GenBank/DDBJ databases">
        <title>Genome sequence of Desulfovibrio carbinolicus DSM 3852.</title>
        <authorList>
            <person name="Wilbanks E."/>
            <person name="Skennerton C.T."/>
            <person name="Orphan V.J."/>
        </authorList>
    </citation>
    <scope>NUCLEOTIDE SEQUENCE [LARGE SCALE GENOMIC DNA]</scope>
    <source>
        <strain evidence="26 27">DSM 3852</strain>
    </source>
</reference>
<keyword evidence="16" id="KW-0486">Methionine biosynthesis</keyword>
<proteinExistence type="inferred from homology"/>
<evidence type="ECO:0000256" key="8">
    <source>
        <dbReference type="ARBA" id="ARBA00013998"/>
    </source>
</evidence>
<organism evidence="26 27">
    <name type="scientific">Solidesulfovibrio carbinolicus</name>
    <dbReference type="NCBI Taxonomy" id="296842"/>
    <lineage>
        <taxon>Bacteria</taxon>
        <taxon>Pseudomonadati</taxon>
        <taxon>Thermodesulfobacteriota</taxon>
        <taxon>Desulfovibrionia</taxon>
        <taxon>Desulfovibrionales</taxon>
        <taxon>Desulfovibrionaceae</taxon>
        <taxon>Solidesulfovibrio</taxon>
    </lineage>
</organism>
<evidence type="ECO:0000256" key="16">
    <source>
        <dbReference type="ARBA" id="ARBA00023167"/>
    </source>
</evidence>
<keyword evidence="10" id="KW-0028">Amino-acid biosynthesis</keyword>
<dbReference type="AlphaFoldDB" id="A0A4V0YQU9"/>
<dbReference type="Pfam" id="PF02310">
    <property type="entry name" value="B12-binding"/>
    <property type="match status" value="1"/>
</dbReference>
<evidence type="ECO:0000259" key="25">
    <source>
        <dbReference type="PROSITE" id="PS51337"/>
    </source>
</evidence>
<dbReference type="CDD" id="cd02070">
    <property type="entry name" value="corrinoid_protein_B12-BD"/>
    <property type="match status" value="1"/>
</dbReference>
<evidence type="ECO:0000256" key="2">
    <source>
        <dbReference type="ARBA" id="ARBA00001947"/>
    </source>
</evidence>
<evidence type="ECO:0000259" key="23">
    <source>
        <dbReference type="PROSITE" id="PS50972"/>
    </source>
</evidence>
<comment type="similarity">
    <text evidence="5">Belongs to the vitamin-B12 dependent methionine synthase family.</text>
</comment>
<dbReference type="SMART" id="SM01018">
    <property type="entry name" value="B12-binding_2"/>
    <property type="match status" value="1"/>
</dbReference>
<feature type="compositionally biased region" description="Gly residues" evidence="21">
    <location>
        <begin position="580"/>
        <end position="596"/>
    </location>
</feature>
<keyword evidence="11" id="KW-0846">Cobalamin</keyword>
<dbReference type="GO" id="GO:0008705">
    <property type="term" value="F:methionine synthase activity"/>
    <property type="evidence" value="ECO:0007669"/>
    <property type="project" value="UniProtKB-EC"/>
</dbReference>
<comment type="cofactor">
    <cofactor evidence="3">
        <name>methylcob(III)alamin</name>
        <dbReference type="ChEBI" id="CHEBI:28115"/>
    </cofactor>
</comment>
<keyword evidence="12 20" id="KW-0808">Transferase</keyword>
<dbReference type="InterPro" id="IPR036594">
    <property type="entry name" value="Meth_synthase_dom"/>
</dbReference>
<evidence type="ECO:0000256" key="7">
    <source>
        <dbReference type="ARBA" id="ARBA00012032"/>
    </source>
</evidence>
<evidence type="ECO:0000256" key="1">
    <source>
        <dbReference type="ARBA" id="ARBA00001700"/>
    </source>
</evidence>
<dbReference type="KEGG" id="dcb:C3Y92_10120"/>
<dbReference type="GO" id="GO:0050667">
    <property type="term" value="P:homocysteine metabolic process"/>
    <property type="evidence" value="ECO:0007669"/>
    <property type="project" value="TreeGrafter"/>
</dbReference>
<sequence>MGDFRKALADDALLLFDGAMGTLLQGRGLSAGQSPELFGLTNPDAIIGAHLDYVQAGSRVITTNTFGGSRYKLPAGTDVVGLNREMARLAKQAAGTGVFVAGSVGPTGHFVAPLGKASLRDLVEAFAEQIRGLAEGGCDLIIGETHFDLAEAKAVILACRQVCSLPVAMCMTFEGAASLTGSSPEVFADAMENLGVALIGVNCGQGPDDMRLVGEAFSRRLKTPFFVKPNAGMPRLENGRTVFPMGPDEFAEKTARFVDLGAKALSGCCGTTPAHIAALGAALAPRSWKRADTPDRPVLAVTSRSMVVPIGGGAPLAVIGERINPTGKAELAAELVAGEFAKALHFAEEQTAAGAHILDVNVGAPMVDETAVLPGLALELVKRQQLPLCLDSNNIDALTAGLWAYPGTPLVNSISGEPGRMERLGPICRDHGAPFILLPLKGRKLPVSAAERLAIIEELLIQAEALGIPRRLILVDALALTVSSKPEAALACLEVIRTCRDKWGLPTVLGLSNISFGLPARELVNSAFFAMCLGAGMAAAIANPNVPRLMETLAAGEVLMGRDPQAGRYIAGYAGWKPSSGGGSGTASGPASGGADDGQSPLRRAVVYGRREEVLERIEKALAEGADAATLLGEELIPGIMSVGERYERKEFYLPQLLAAAEAMRAGFTRLEPLLTEAGAAAKARIVMATVEGDIHDIGKNIVCLMLKNHGFEVIDLGKDVPAARIVEAAEEHKAAVIGLSALMTTTMVRMEDTVRLLRDKGLAIPVMVGGAVVTEAFAKSIGASAYATDAVDAVRQAKALAGGA</sequence>
<dbReference type="InterPro" id="IPR003726">
    <property type="entry name" value="HCY_dom"/>
</dbReference>
<feature type="domain" description="B12-binding N-terminal" evidence="25">
    <location>
        <begin position="589"/>
        <end position="683"/>
    </location>
</feature>
<dbReference type="Gene3D" id="3.40.50.280">
    <property type="entry name" value="Cobalamin-binding domain"/>
    <property type="match status" value="1"/>
</dbReference>
<accession>A0A4V0YQU9</accession>
<dbReference type="InterPro" id="IPR036589">
    <property type="entry name" value="HCY_dom_sf"/>
</dbReference>
<dbReference type="InterPro" id="IPR050554">
    <property type="entry name" value="Met_Synthase/Corrinoid"/>
</dbReference>
<evidence type="ECO:0000256" key="20">
    <source>
        <dbReference type="PROSITE-ProRule" id="PRU00333"/>
    </source>
</evidence>
<evidence type="ECO:0000259" key="24">
    <source>
        <dbReference type="PROSITE" id="PS51332"/>
    </source>
</evidence>
<evidence type="ECO:0000256" key="19">
    <source>
        <dbReference type="ARBA" id="ARBA00031040"/>
    </source>
</evidence>
<dbReference type="FunFam" id="3.40.50.280:FF:000003">
    <property type="entry name" value="Dimethylamine methyltransferase corrinoid protein"/>
    <property type="match status" value="1"/>
</dbReference>
<dbReference type="PROSITE" id="PS51332">
    <property type="entry name" value="B12_BINDING"/>
    <property type="match status" value="1"/>
</dbReference>
<feature type="domain" description="B12-binding" evidence="24">
    <location>
        <begin position="683"/>
        <end position="805"/>
    </location>
</feature>
<dbReference type="PANTHER" id="PTHR45833">
    <property type="entry name" value="METHIONINE SYNTHASE"/>
    <property type="match status" value="1"/>
</dbReference>
<keyword evidence="27" id="KW-1185">Reference proteome</keyword>
<evidence type="ECO:0000256" key="3">
    <source>
        <dbReference type="ARBA" id="ARBA00001956"/>
    </source>
</evidence>
<feature type="domain" description="Hcy-binding" evidence="22">
    <location>
        <begin position="2"/>
        <end position="283"/>
    </location>
</feature>